<protein>
    <submittedName>
        <fullName evidence="3">Roadblock/LC7 domain-containing protein</fullName>
    </submittedName>
</protein>
<name>A0ABV1XAD0_9ACTN</name>
<dbReference type="PANTHER" id="PTHR36222:SF1">
    <property type="entry name" value="SERINE PROTEASE INHIBITOR RV3364C"/>
    <property type="match status" value="1"/>
</dbReference>
<dbReference type="InterPro" id="IPR004942">
    <property type="entry name" value="Roadblock/LAMTOR2_dom"/>
</dbReference>
<evidence type="ECO:0000313" key="4">
    <source>
        <dbReference type="Proteomes" id="UP001474181"/>
    </source>
</evidence>
<dbReference type="Pfam" id="PF03259">
    <property type="entry name" value="Robl_LC7"/>
    <property type="match status" value="1"/>
</dbReference>
<evidence type="ECO:0000256" key="1">
    <source>
        <dbReference type="SAM" id="MobiDB-lite"/>
    </source>
</evidence>
<gene>
    <name evidence="3" type="ORF">ABT404_41650</name>
</gene>
<reference evidence="3 4" key="1">
    <citation type="submission" date="2024-06" db="EMBL/GenBank/DDBJ databases">
        <title>The Natural Products Discovery Center: Release of the First 8490 Sequenced Strains for Exploring Actinobacteria Biosynthetic Diversity.</title>
        <authorList>
            <person name="Kalkreuter E."/>
            <person name="Kautsar S.A."/>
            <person name="Yang D."/>
            <person name="Bader C.D."/>
            <person name="Teijaro C.N."/>
            <person name="Fluegel L."/>
            <person name="Davis C.M."/>
            <person name="Simpson J.R."/>
            <person name="Lauterbach L."/>
            <person name="Steele A.D."/>
            <person name="Gui C."/>
            <person name="Meng S."/>
            <person name="Li G."/>
            <person name="Viehrig K."/>
            <person name="Ye F."/>
            <person name="Su P."/>
            <person name="Kiefer A.F."/>
            <person name="Nichols A."/>
            <person name="Cepeda A.J."/>
            <person name="Yan W."/>
            <person name="Fan B."/>
            <person name="Jiang Y."/>
            <person name="Adhikari A."/>
            <person name="Zheng C.-J."/>
            <person name="Schuster L."/>
            <person name="Cowan T.M."/>
            <person name="Smanski M.J."/>
            <person name="Chevrette M.G."/>
            <person name="De Carvalho L.P.S."/>
            <person name="Shen B."/>
        </authorList>
    </citation>
    <scope>NUCLEOTIDE SEQUENCE [LARGE SCALE GENOMIC DNA]</scope>
    <source>
        <strain evidence="3 4">NPDC000234</strain>
    </source>
</reference>
<feature type="domain" description="Roadblock/LAMTOR2" evidence="2">
    <location>
        <begin position="13"/>
        <end position="103"/>
    </location>
</feature>
<dbReference type="InterPro" id="IPR053141">
    <property type="entry name" value="Mycobact_SerProt_Inhib_Rv3364c"/>
</dbReference>
<dbReference type="SUPFAM" id="SSF103196">
    <property type="entry name" value="Roadblock/LC7 domain"/>
    <property type="match status" value="1"/>
</dbReference>
<dbReference type="PANTHER" id="PTHR36222">
    <property type="entry name" value="SERINE PROTEASE INHIBITOR RV3364C"/>
    <property type="match status" value="1"/>
</dbReference>
<dbReference type="Proteomes" id="UP001474181">
    <property type="component" value="Unassembled WGS sequence"/>
</dbReference>
<accession>A0ABV1XAD0</accession>
<dbReference type="RefSeq" id="WP_350789145.1">
    <property type="nucleotide sequence ID" value="NZ_JBEPEK010000503.1"/>
</dbReference>
<sequence length="156" mass="16376">MTLRTTATNSDLDWLLDRLVDQVPGTRNAIVLSDDGLVVSQSSSIDRVDAERLAAIATGQQSLARGVGEVFGGGPVHQVIIELRDLWLFVSSAGRGTHLAVVADQEVDAEVMSVAMHTLVQQVGQRLGTEVRVAPDDAEGSASRRSGDAESGGGRG</sequence>
<evidence type="ECO:0000313" key="3">
    <source>
        <dbReference type="EMBL" id="MER7185895.1"/>
    </source>
</evidence>
<dbReference type="EMBL" id="JBEPEK010000503">
    <property type="protein sequence ID" value="MER7185895.1"/>
    <property type="molecule type" value="Genomic_DNA"/>
</dbReference>
<dbReference type="SMART" id="SM00960">
    <property type="entry name" value="Robl_LC7"/>
    <property type="match status" value="1"/>
</dbReference>
<proteinExistence type="predicted"/>
<evidence type="ECO:0000259" key="2">
    <source>
        <dbReference type="SMART" id="SM00960"/>
    </source>
</evidence>
<feature type="region of interest" description="Disordered" evidence="1">
    <location>
        <begin position="133"/>
        <end position="156"/>
    </location>
</feature>
<comment type="caution">
    <text evidence="3">The sequence shown here is derived from an EMBL/GenBank/DDBJ whole genome shotgun (WGS) entry which is preliminary data.</text>
</comment>
<organism evidence="3 4">
    <name type="scientific">Streptomyces hyaluromycini</name>
    <dbReference type="NCBI Taxonomy" id="1377993"/>
    <lineage>
        <taxon>Bacteria</taxon>
        <taxon>Bacillati</taxon>
        <taxon>Actinomycetota</taxon>
        <taxon>Actinomycetes</taxon>
        <taxon>Kitasatosporales</taxon>
        <taxon>Streptomycetaceae</taxon>
        <taxon>Streptomyces</taxon>
    </lineage>
</organism>
<dbReference type="Gene3D" id="3.30.450.30">
    <property type="entry name" value="Dynein light chain 2a, cytoplasmic"/>
    <property type="match status" value="1"/>
</dbReference>
<keyword evidence="4" id="KW-1185">Reference proteome</keyword>